<reference evidence="1" key="1">
    <citation type="submission" date="2021-03" db="EMBL/GenBank/DDBJ databases">
        <title>Antimicrobial resistance genes in bacteria isolated from Japanese honey, and their potential for conferring macrolide and lincosamide resistance in the American foulbrood pathogen Paenibacillus larvae.</title>
        <authorList>
            <person name="Okamoto M."/>
            <person name="Kumagai M."/>
            <person name="Kanamori H."/>
            <person name="Takamatsu D."/>
        </authorList>
    </citation>
    <scope>NUCLEOTIDE SEQUENCE</scope>
    <source>
        <strain evidence="1">J27TS8</strain>
    </source>
</reference>
<dbReference type="InterPro" id="IPR052913">
    <property type="entry name" value="Glycopeptide_resist_protein"/>
</dbReference>
<dbReference type="Pfam" id="PF04294">
    <property type="entry name" value="VanW"/>
    <property type="match status" value="1"/>
</dbReference>
<dbReference type="InterPro" id="IPR007391">
    <property type="entry name" value="Vancomycin_resist_VanW"/>
</dbReference>
<dbReference type="AlphaFoldDB" id="A0A919WFZ1"/>
<evidence type="ECO:0000313" key="2">
    <source>
        <dbReference type="Proteomes" id="UP000682111"/>
    </source>
</evidence>
<evidence type="ECO:0008006" key="3">
    <source>
        <dbReference type="Google" id="ProtNLM"/>
    </source>
</evidence>
<name>A0A919WFZ1_9BACI</name>
<dbReference type="RefSeq" id="WP_212933303.1">
    <property type="nucleotide sequence ID" value="NZ_BORC01000001.1"/>
</dbReference>
<dbReference type="Proteomes" id="UP000682111">
    <property type="component" value="Unassembled WGS sequence"/>
</dbReference>
<proteinExistence type="predicted"/>
<accession>A0A919WFZ1</accession>
<evidence type="ECO:0000313" key="1">
    <source>
        <dbReference type="EMBL" id="GIN61034.1"/>
    </source>
</evidence>
<sequence length="288" mass="32752">MYVSWILSLLLLIHPQNGVPLSITENNDTITIVKRQEVMIPAPGLELIDPVKYEQLLRQIEQNVEKKPKNATLSDSGHIIPEKVGYKLNRHVFTEAFFHYYFHNRLTTLEVPKMLVYPKVDSELLSIIRTKRLGQYRTYFNSKNKARSKNIELAVEAINNQVVFPGEIFSFNKVVGKRTAERGYMKAPEIVKGELIDGIGGGICQVSSTLFNAVDLSGVTMIERYSHSKHVPYVPPGRDATVSWYGPDFSFKNEYNQPILIRAKVIGGMVIVFVYSSEDINYKPQKIS</sequence>
<dbReference type="EMBL" id="BORC01000001">
    <property type="protein sequence ID" value="GIN61034.1"/>
    <property type="molecule type" value="Genomic_DNA"/>
</dbReference>
<dbReference type="PANTHER" id="PTHR35788:SF1">
    <property type="entry name" value="EXPORTED PROTEIN"/>
    <property type="match status" value="1"/>
</dbReference>
<gene>
    <name evidence="1" type="primary">yoaR</name>
    <name evidence="1" type="ORF">J27TS8_10270</name>
</gene>
<keyword evidence="2" id="KW-1185">Reference proteome</keyword>
<dbReference type="PANTHER" id="PTHR35788">
    <property type="entry name" value="EXPORTED PROTEIN-RELATED"/>
    <property type="match status" value="1"/>
</dbReference>
<organism evidence="1 2">
    <name type="scientific">Robertmurraya siralis</name>
    <dbReference type="NCBI Taxonomy" id="77777"/>
    <lineage>
        <taxon>Bacteria</taxon>
        <taxon>Bacillati</taxon>
        <taxon>Bacillota</taxon>
        <taxon>Bacilli</taxon>
        <taxon>Bacillales</taxon>
        <taxon>Bacillaceae</taxon>
        <taxon>Robertmurraya</taxon>
    </lineage>
</organism>
<protein>
    <recommendedName>
        <fullName evidence="3">Peptidoglycan binding domain-containing protein</fullName>
    </recommendedName>
</protein>
<comment type="caution">
    <text evidence="1">The sequence shown here is derived from an EMBL/GenBank/DDBJ whole genome shotgun (WGS) entry which is preliminary data.</text>
</comment>